<keyword evidence="4 8" id="KW-0574">Periplasm</keyword>
<evidence type="ECO:0000256" key="3">
    <source>
        <dbReference type="ARBA" id="ARBA00022723"/>
    </source>
</evidence>
<dbReference type="InterPro" id="IPR050845">
    <property type="entry name" value="Cu-binding_ET"/>
</dbReference>
<feature type="chain" id="PRO_5033110327" description="Azurin" evidence="8">
    <location>
        <begin position="27"/>
        <end position="163"/>
    </location>
</feature>
<keyword evidence="6 8" id="KW-0186">Copper</keyword>
<dbReference type="GO" id="GO:0005507">
    <property type="term" value="F:copper ion binding"/>
    <property type="evidence" value="ECO:0007669"/>
    <property type="project" value="UniProtKB-UniRule"/>
</dbReference>
<evidence type="ECO:0000259" key="9">
    <source>
        <dbReference type="Pfam" id="PF00127"/>
    </source>
</evidence>
<evidence type="ECO:0000256" key="6">
    <source>
        <dbReference type="ARBA" id="ARBA00023008"/>
    </source>
</evidence>
<dbReference type="GO" id="GO:0009055">
    <property type="term" value="F:electron transfer activity"/>
    <property type="evidence" value="ECO:0007669"/>
    <property type="project" value="InterPro"/>
</dbReference>
<keyword evidence="3 8" id="KW-0479">Metal-binding</keyword>
<feature type="domain" description="Blue (type 1) copper" evidence="9">
    <location>
        <begin position="37"/>
        <end position="162"/>
    </location>
</feature>
<gene>
    <name evidence="10" type="primary">azu</name>
    <name evidence="10" type="ORF">I6G66_03550</name>
</gene>
<dbReference type="CDD" id="cd13922">
    <property type="entry name" value="Azurin"/>
    <property type="match status" value="1"/>
</dbReference>
<dbReference type="PANTHER" id="PTHR38439:SF2">
    <property type="entry name" value="OUTER MEMBRANE PROTEIN H.8"/>
    <property type="match status" value="1"/>
</dbReference>
<keyword evidence="5 8" id="KW-0249">Electron transport</keyword>
<reference evidence="10 11" key="1">
    <citation type="submission" date="2020-12" db="EMBL/GenBank/DDBJ databases">
        <title>FDA dAtabase for Regulatory Grade micrObial Sequences (FDA-ARGOS): Supporting development and validation of Infectious Disease Dx tests.</title>
        <authorList>
            <person name="Sproer C."/>
            <person name="Gronow S."/>
            <person name="Severitt S."/>
            <person name="Schroder I."/>
            <person name="Tallon L."/>
            <person name="Sadzewicz L."/>
            <person name="Zhao X."/>
            <person name="Boylan J."/>
            <person name="Ott S."/>
            <person name="Bowen H."/>
            <person name="Vavikolanu K."/>
            <person name="Mehta A."/>
            <person name="Aluvathingal J."/>
            <person name="Nadendla S."/>
            <person name="Lowell S."/>
            <person name="Myers T."/>
            <person name="Yan Y."/>
            <person name="Sichtig H."/>
        </authorList>
    </citation>
    <scope>NUCLEOTIDE SEQUENCE [LARGE SCALE GENOMIC DNA]</scope>
    <source>
        <strain evidence="10 11">FDAARGOS_909</strain>
    </source>
</reference>
<evidence type="ECO:0000256" key="5">
    <source>
        <dbReference type="ARBA" id="ARBA00022982"/>
    </source>
</evidence>
<evidence type="ECO:0000256" key="4">
    <source>
        <dbReference type="ARBA" id="ARBA00022764"/>
    </source>
</evidence>
<evidence type="ECO:0000256" key="2">
    <source>
        <dbReference type="ARBA" id="ARBA00022448"/>
    </source>
</evidence>
<dbReference type="InterPro" id="IPR008972">
    <property type="entry name" value="Cupredoxin"/>
</dbReference>
<dbReference type="NCBIfam" id="TIGR02695">
    <property type="entry name" value="azurin"/>
    <property type="match status" value="1"/>
</dbReference>
<protein>
    <recommendedName>
        <fullName evidence="8">Azurin</fullName>
    </recommendedName>
</protein>
<organism evidence="10 11">
    <name type="scientific">Delftia acidovorans</name>
    <name type="common">Pseudomonas acidovorans</name>
    <name type="synonym">Comamonas acidovorans</name>
    <dbReference type="NCBI Taxonomy" id="80866"/>
    <lineage>
        <taxon>Bacteria</taxon>
        <taxon>Pseudomonadati</taxon>
        <taxon>Pseudomonadota</taxon>
        <taxon>Betaproteobacteria</taxon>
        <taxon>Burkholderiales</taxon>
        <taxon>Comamonadaceae</taxon>
        <taxon>Delftia</taxon>
    </lineage>
</organism>
<dbReference type="GO" id="GO:0042597">
    <property type="term" value="C:periplasmic space"/>
    <property type="evidence" value="ECO:0007669"/>
    <property type="project" value="UniProtKB-SubCell"/>
</dbReference>
<keyword evidence="7" id="KW-1015">Disulfide bond</keyword>
<dbReference type="SUPFAM" id="SSF49503">
    <property type="entry name" value="Cupredoxins"/>
    <property type="match status" value="1"/>
</dbReference>
<proteinExistence type="predicted"/>
<keyword evidence="8" id="KW-0732">Signal</keyword>
<sequence length="163" mass="17613">MPIRITAAAALLAAFCLNGQAQHAHAVPSSEAASTACETTIEGQPGKRFSLAEIRVSPRCDTFTVHLVHTGKKPWQQAGHNWVLARSADIDAVIADGLRAGPEHAWVDHSDARVIAATQMLSGGEHASVTFPVERLRKGESYTYFCSYPSHALPMRGRLVLED</sequence>
<dbReference type="AlphaFoldDB" id="A0A7T2S5A5"/>
<evidence type="ECO:0000313" key="11">
    <source>
        <dbReference type="Proteomes" id="UP000594778"/>
    </source>
</evidence>
<dbReference type="Pfam" id="PF00127">
    <property type="entry name" value="Copper-bind"/>
    <property type="match status" value="1"/>
</dbReference>
<dbReference type="Proteomes" id="UP000594778">
    <property type="component" value="Chromosome"/>
</dbReference>
<dbReference type="InterPro" id="IPR014068">
    <property type="entry name" value="Azurin"/>
</dbReference>
<keyword evidence="2 8" id="KW-0813">Transport</keyword>
<dbReference type="InterPro" id="IPR000923">
    <property type="entry name" value="BlueCu_1"/>
</dbReference>
<name>A0A7T2S5A5_DELAC</name>
<evidence type="ECO:0000256" key="7">
    <source>
        <dbReference type="ARBA" id="ARBA00023157"/>
    </source>
</evidence>
<comment type="subcellular location">
    <subcellularLocation>
        <location evidence="1 8">Periplasm</location>
    </subcellularLocation>
</comment>
<feature type="signal peptide" evidence="8">
    <location>
        <begin position="1"/>
        <end position="26"/>
    </location>
</feature>
<dbReference type="Gene3D" id="2.60.40.420">
    <property type="entry name" value="Cupredoxins - blue copper proteins"/>
    <property type="match status" value="1"/>
</dbReference>
<dbReference type="RefSeq" id="WP_197956173.1">
    <property type="nucleotide sequence ID" value="NZ_CP065668.1"/>
</dbReference>
<evidence type="ECO:0000256" key="8">
    <source>
        <dbReference type="RuleBase" id="RU363017"/>
    </source>
</evidence>
<dbReference type="EMBL" id="CP065668">
    <property type="protein sequence ID" value="QPS09137.1"/>
    <property type="molecule type" value="Genomic_DNA"/>
</dbReference>
<accession>A0A7T2S5A5</accession>
<dbReference type="InterPro" id="IPR028871">
    <property type="entry name" value="BlueCu_1_BS"/>
</dbReference>
<dbReference type="PROSITE" id="PS00196">
    <property type="entry name" value="COPPER_BLUE"/>
    <property type="match status" value="1"/>
</dbReference>
<evidence type="ECO:0000256" key="1">
    <source>
        <dbReference type="ARBA" id="ARBA00004418"/>
    </source>
</evidence>
<dbReference type="PANTHER" id="PTHR38439">
    <property type="entry name" value="AURACYANIN-B"/>
    <property type="match status" value="1"/>
</dbReference>
<comment type="function">
    <text evidence="8">Transfers electrons from cytochrome c551 to cytochrome oxidase.</text>
</comment>
<evidence type="ECO:0000313" key="10">
    <source>
        <dbReference type="EMBL" id="QPS09137.1"/>
    </source>
</evidence>